<evidence type="ECO:0000313" key="9">
    <source>
        <dbReference type="Proteomes" id="UP000737171"/>
    </source>
</evidence>
<evidence type="ECO:0000256" key="2">
    <source>
        <dbReference type="ARBA" id="ARBA00022475"/>
    </source>
</evidence>
<evidence type="ECO:0000313" key="8">
    <source>
        <dbReference type="EMBL" id="NRF70466.1"/>
    </source>
</evidence>
<keyword evidence="1" id="KW-0813">Transport</keyword>
<protein>
    <submittedName>
        <fullName evidence="8">ABC transporter ATP-binding protein</fullName>
    </submittedName>
</protein>
<comment type="function">
    <text evidence="6">Part of the ABC transporter complex HmuTUV involved in hemin import. Responsible for energy coupling to the transport system.</text>
</comment>
<keyword evidence="5" id="KW-1278">Translocase</keyword>
<reference evidence="8 9" key="1">
    <citation type="submission" date="2020-05" db="EMBL/GenBank/DDBJ databases">
        <title>Aquincola sp. isolate from soil.</title>
        <authorList>
            <person name="Han J."/>
            <person name="Kim D.-U."/>
        </authorList>
    </citation>
    <scope>NUCLEOTIDE SEQUENCE [LARGE SCALE GENOMIC DNA]</scope>
    <source>
        <strain evidence="8 9">S2</strain>
    </source>
</reference>
<dbReference type="SMART" id="SM00382">
    <property type="entry name" value="AAA"/>
    <property type="match status" value="1"/>
</dbReference>
<evidence type="ECO:0000259" key="7">
    <source>
        <dbReference type="PROSITE" id="PS50893"/>
    </source>
</evidence>
<proteinExistence type="predicted"/>
<name>A0ABX2EPJ9_9BURK</name>
<sequence length="273" mass="28733">MLRAPRATDAPGSAALSARSLGVRLGAASVLHDVSLDIAPARWTAIVGPNGAGKSTLLRALAGLLPATGERLLHGRPVMSLPARERARCLAWLAQQGEAPSELSAIDIVRLGRLPRHGLLGQPDADDEAEVQRAMQRCECEAFAGRRLATLSGGERQRVLLARALAVRAPILLLDEPTTHLDPPHQAALVRLMREEAAAGAAVVSVLHELTLALAADWLVVLARGRLVAQGPAEAASVRDALSEVFDHALQIQRVPTGDGGTLWAALPRLGGH</sequence>
<dbReference type="Pfam" id="PF00005">
    <property type="entry name" value="ABC_tran"/>
    <property type="match status" value="1"/>
</dbReference>
<evidence type="ECO:0000256" key="5">
    <source>
        <dbReference type="ARBA" id="ARBA00022967"/>
    </source>
</evidence>
<dbReference type="EMBL" id="JABRWJ010000008">
    <property type="protein sequence ID" value="NRF70466.1"/>
    <property type="molecule type" value="Genomic_DNA"/>
</dbReference>
<feature type="domain" description="ABC transporter" evidence="7">
    <location>
        <begin position="16"/>
        <end position="249"/>
    </location>
</feature>
<organism evidence="8 9">
    <name type="scientific">Pseudaquabacterium terrae</name>
    <dbReference type="NCBI Taxonomy" id="2732868"/>
    <lineage>
        <taxon>Bacteria</taxon>
        <taxon>Pseudomonadati</taxon>
        <taxon>Pseudomonadota</taxon>
        <taxon>Betaproteobacteria</taxon>
        <taxon>Burkholderiales</taxon>
        <taxon>Sphaerotilaceae</taxon>
        <taxon>Pseudaquabacterium</taxon>
    </lineage>
</organism>
<dbReference type="PROSITE" id="PS50893">
    <property type="entry name" value="ABC_TRANSPORTER_2"/>
    <property type="match status" value="1"/>
</dbReference>
<dbReference type="PROSITE" id="PS00211">
    <property type="entry name" value="ABC_TRANSPORTER_1"/>
    <property type="match status" value="1"/>
</dbReference>
<accession>A0ABX2EPJ9</accession>
<evidence type="ECO:0000256" key="6">
    <source>
        <dbReference type="ARBA" id="ARBA00037066"/>
    </source>
</evidence>
<dbReference type="InterPro" id="IPR003439">
    <property type="entry name" value="ABC_transporter-like_ATP-bd"/>
</dbReference>
<keyword evidence="2" id="KW-1003">Cell membrane</keyword>
<dbReference type="GO" id="GO:0005524">
    <property type="term" value="F:ATP binding"/>
    <property type="evidence" value="ECO:0007669"/>
    <property type="project" value="UniProtKB-KW"/>
</dbReference>
<dbReference type="Proteomes" id="UP000737171">
    <property type="component" value="Unassembled WGS sequence"/>
</dbReference>
<evidence type="ECO:0000256" key="3">
    <source>
        <dbReference type="ARBA" id="ARBA00022741"/>
    </source>
</evidence>
<dbReference type="SUPFAM" id="SSF52540">
    <property type="entry name" value="P-loop containing nucleoside triphosphate hydrolases"/>
    <property type="match status" value="1"/>
</dbReference>
<dbReference type="PANTHER" id="PTHR42794">
    <property type="entry name" value="HEMIN IMPORT ATP-BINDING PROTEIN HMUV"/>
    <property type="match status" value="1"/>
</dbReference>
<comment type="caution">
    <text evidence="8">The sequence shown here is derived from an EMBL/GenBank/DDBJ whole genome shotgun (WGS) entry which is preliminary data.</text>
</comment>
<dbReference type="CDD" id="cd03214">
    <property type="entry name" value="ABC_Iron-Siderophores_B12_Hemin"/>
    <property type="match status" value="1"/>
</dbReference>
<dbReference type="InterPro" id="IPR027417">
    <property type="entry name" value="P-loop_NTPase"/>
</dbReference>
<keyword evidence="3" id="KW-0547">Nucleotide-binding</keyword>
<keyword evidence="2" id="KW-0472">Membrane</keyword>
<evidence type="ECO:0000256" key="1">
    <source>
        <dbReference type="ARBA" id="ARBA00022448"/>
    </source>
</evidence>
<dbReference type="PANTHER" id="PTHR42794:SF1">
    <property type="entry name" value="HEMIN IMPORT ATP-BINDING PROTEIN HMUV"/>
    <property type="match status" value="1"/>
</dbReference>
<dbReference type="InterPro" id="IPR017871">
    <property type="entry name" value="ABC_transporter-like_CS"/>
</dbReference>
<evidence type="ECO:0000256" key="4">
    <source>
        <dbReference type="ARBA" id="ARBA00022840"/>
    </source>
</evidence>
<dbReference type="Gene3D" id="3.40.50.300">
    <property type="entry name" value="P-loop containing nucleotide triphosphate hydrolases"/>
    <property type="match status" value="1"/>
</dbReference>
<keyword evidence="9" id="KW-1185">Reference proteome</keyword>
<dbReference type="InterPro" id="IPR003593">
    <property type="entry name" value="AAA+_ATPase"/>
</dbReference>
<keyword evidence="4 8" id="KW-0067">ATP-binding</keyword>
<gene>
    <name evidence="8" type="ORF">HLB44_26005</name>
</gene>